<proteinExistence type="predicted"/>
<dbReference type="Proteomes" id="UP000654075">
    <property type="component" value="Unassembled WGS sequence"/>
</dbReference>
<name>A0A813F0J3_POLGL</name>
<dbReference type="OrthoDB" id="413540at2759"/>
<organism evidence="1 2">
    <name type="scientific">Polarella glacialis</name>
    <name type="common">Dinoflagellate</name>
    <dbReference type="NCBI Taxonomy" id="89957"/>
    <lineage>
        <taxon>Eukaryota</taxon>
        <taxon>Sar</taxon>
        <taxon>Alveolata</taxon>
        <taxon>Dinophyceae</taxon>
        <taxon>Suessiales</taxon>
        <taxon>Suessiaceae</taxon>
        <taxon>Polarella</taxon>
    </lineage>
</organism>
<feature type="non-terminal residue" evidence="1">
    <location>
        <position position="205"/>
    </location>
</feature>
<dbReference type="EMBL" id="CAJNNV010015575">
    <property type="protein sequence ID" value="CAE8603607.1"/>
    <property type="molecule type" value="Genomic_DNA"/>
</dbReference>
<evidence type="ECO:0000313" key="1">
    <source>
        <dbReference type="EMBL" id="CAE8603607.1"/>
    </source>
</evidence>
<gene>
    <name evidence="1" type="ORF">PGLA1383_LOCUS21813</name>
</gene>
<keyword evidence="2" id="KW-1185">Reference proteome</keyword>
<sequence>RRMRDASWDWASHDKYVFSVINQLLADRCWSFDVALVPLFYGEPEGAGSDGDAAEFARSLPPGDVSWYIYCSITHAYSDGLSGQALFSDLLRFYSEEVSVASGSGSSQLRSSPPEAPEQFALLQQRLRRSLCGRTTGTASDPNNDVYHEVADEDWGKRAGICRRIYFAERVTRTLRAAASEVIGCGVDLAWLTACLGTMFRLFPD</sequence>
<comment type="caution">
    <text evidence="1">The sequence shown here is derived from an EMBL/GenBank/DDBJ whole genome shotgun (WGS) entry which is preliminary data.</text>
</comment>
<accession>A0A813F0J3</accession>
<reference evidence="1" key="1">
    <citation type="submission" date="2021-02" db="EMBL/GenBank/DDBJ databases">
        <authorList>
            <person name="Dougan E. K."/>
            <person name="Rhodes N."/>
            <person name="Thang M."/>
            <person name="Chan C."/>
        </authorList>
    </citation>
    <scope>NUCLEOTIDE SEQUENCE</scope>
</reference>
<evidence type="ECO:0000313" key="2">
    <source>
        <dbReference type="Proteomes" id="UP000654075"/>
    </source>
</evidence>
<dbReference type="AlphaFoldDB" id="A0A813F0J3"/>
<protein>
    <submittedName>
        <fullName evidence="1">Uncharacterized protein</fullName>
    </submittedName>
</protein>
<feature type="non-terminal residue" evidence="1">
    <location>
        <position position="1"/>
    </location>
</feature>